<keyword evidence="6" id="KW-0967">Endosome</keyword>
<feature type="compositionally biased region" description="Low complexity" evidence="9">
    <location>
        <begin position="140"/>
        <end position="149"/>
    </location>
</feature>
<dbReference type="GO" id="GO:0031901">
    <property type="term" value="C:early endosome membrane"/>
    <property type="evidence" value="ECO:0007669"/>
    <property type="project" value="UniProtKB-SubCell"/>
</dbReference>
<dbReference type="AlphaFoldDB" id="A0AA38J3V0"/>
<evidence type="ECO:0000256" key="9">
    <source>
        <dbReference type="SAM" id="MobiDB-lite"/>
    </source>
</evidence>
<feature type="compositionally biased region" description="Gly residues" evidence="9">
    <location>
        <begin position="119"/>
        <end position="132"/>
    </location>
</feature>
<protein>
    <submittedName>
        <fullName evidence="10">Uncharacterized protein</fullName>
    </submittedName>
</protein>
<keyword evidence="7" id="KW-1133">Transmembrane helix</keyword>
<evidence type="ECO:0000256" key="4">
    <source>
        <dbReference type="ARBA" id="ARBA00022692"/>
    </source>
</evidence>
<accession>A0AA38J3V0</accession>
<keyword evidence="4" id="KW-0812">Transmembrane</keyword>
<evidence type="ECO:0000256" key="8">
    <source>
        <dbReference type="ARBA" id="ARBA00023136"/>
    </source>
</evidence>
<dbReference type="GO" id="GO:0000139">
    <property type="term" value="C:Golgi membrane"/>
    <property type="evidence" value="ECO:0007669"/>
    <property type="project" value="TreeGrafter"/>
</dbReference>
<dbReference type="Proteomes" id="UP001168821">
    <property type="component" value="Unassembled WGS sequence"/>
</dbReference>
<dbReference type="InterPro" id="IPR043445">
    <property type="entry name" value="TMEPAI/LRAD4"/>
</dbReference>
<dbReference type="GO" id="GO:0009968">
    <property type="term" value="P:negative regulation of signal transduction"/>
    <property type="evidence" value="ECO:0007669"/>
    <property type="project" value="UniProtKB-KW"/>
</dbReference>
<reference evidence="10" key="1">
    <citation type="journal article" date="2023" name="G3 (Bethesda)">
        <title>Whole genome assemblies of Zophobas morio and Tenebrio molitor.</title>
        <authorList>
            <person name="Kaur S."/>
            <person name="Stinson S.A."/>
            <person name="diCenzo G.C."/>
        </authorList>
    </citation>
    <scope>NUCLEOTIDE SEQUENCE</scope>
    <source>
        <strain evidence="10">QUZm001</strain>
    </source>
</reference>
<evidence type="ECO:0000256" key="1">
    <source>
        <dbReference type="ARBA" id="ARBA00004146"/>
    </source>
</evidence>
<evidence type="ECO:0000313" key="10">
    <source>
        <dbReference type="EMBL" id="KAJ3664034.1"/>
    </source>
</evidence>
<keyword evidence="11" id="KW-1185">Reference proteome</keyword>
<gene>
    <name evidence="10" type="ORF">Zmor_008240</name>
</gene>
<feature type="region of interest" description="Disordered" evidence="9">
    <location>
        <begin position="73"/>
        <end position="214"/>
    </location>
</feature>
<dbReference type="PANTHER" id="PTHR16514:SF3">
    <property type="entry name" value="LOW-DENSITY LIPOPROTEIN RECEPTOR CLASS A DOMAIN-CONTAINING PROTEIN 4-LIKE ISOFORM X1"/>
    <property type="match status" value="1"/>
</dbReference>
<comment type="caution">
    <text evidence="10">The sequence shown here is derived from an EMBL/GenBank/DDBJ whole genome shotgun (WGS) entry which is preliminary data.</text>
</comment>
<keyword evidence="5" id="KW-0734">Signal transduction inhibitor</keyword>
<evidence type="ECO:0000256" key="3">
    <source>
        <dbReference type="ARBA" id="ARBA00009908"/>
    </source>
</evidence>
<organism evidence="10 11">
    <name type="scientific">Zophobas morio</name>
    <dbReference type="NCBI Taxonomy" id="2755281"/>
    <lineage>
        <taxon>Eukaryota</taxon>
        <taxon>Metazoa</taxon>
        <taxon>Ecdysozoa</taxon>
        <taxon>Arthropoda</taxon>
        <taxon>Hexapoda</taxon>
        <taxon>Insecta</taxon>
        <taxon>Pterygota</taxon>
        <taxon>Neoptera</taxon>
        <taxon>Endopterygota</taxon>
        <taxon>Coleoptera</taxon>
        <taxon>Polyphaga</taxon>
        <taxon>Cucujiformia</taxon>
        <taxon>Tenebrionidae</taxon>
        <taxon>Zophobas</taxon>
    </lineage>
</organism>
<evidence type="ECO:0000256" key="7">
    <source>
        <dbReference type="ARBA" id="ARBA00022989"/>
    </source>
</evidence>
<dbReference type="GO" id="GO:0070412">
    <property type="term" value="F:R-SMAD binding"/>
    <property type="evidence" value="ECO:0007669"/>
    <property type="project" value="InterPro"/>
</dbReference>
<keyword evidence="8" id="KW-0472">Membrane</keyword>
<evidence type="ECO:0000256" key="2">
    <source>
        <dbReference type="ARBA" id="ARBA00004190"/>
    </source>
</evidence>
<sequence>MLSVVSAGAAAGVGGMDRLRGGRAARELAATRDRQVRLHAVHTDIAINLPPNIAMPDGEEHPFTSSRLHIRDPEQESEIHQKCIRPPPNRTVLESESPPPYRSSSAGLLGSSSSSSSSSGGGGGDWSGGGGAPLVVRCHSMSSSTSSSSNKRPEAGSSGQKTDFLHRTVKIFTGGKKGSAGVVTPPPQTLPVVIVPTRPRRTSGDQQGRPKPSV</sequence>
<dbReference type="EMBL" id="JALNTZ010000002">
    <property type="protein sequence ID" value="KAJ3664034.1"/>
    <property type="molecule type" value="Genomic_DNA"/>
</dbReference>
<dbReference type="PANTHER" id="PTHR16514">
    <property type="entry name" value="LOW DENSITY LIPOPROTEIN RECEPTOR CLASS A DOMAIN-CONTAINING 4A"/>
    <property type="match status" value="1"/>
</dbReference>
<evidence type="ECO:0000256" key="5">
    <source>
        <dbReference type="ARBA" id="ARBA00022700"/>
    </source>
</evidence>
<evidence type="ECO:0000313" key="11">
    <source>
        <dbReference type="Proteomes" id="UP001168821"/>
    </source>
</evidence>
<feature type="compositionally biased region" description="Low complexity" evidence="9">
    <location>
        <begin position="102"/>
        <end position="118"/>
    </location>
</feature>
<comment type="subcellular location">
    <subcellularLocation>
        <location evidence="1">Early endosome membrane</location>
    </subcellularLocation>
    <subcellularLocation>
        <location evidence="2">Endosome membrane</location>
        <topology evidence="2">Single-pass membrane protein</topology>
    </subcellularLocation>
</comment>
<name>A0AA38J3V0_9CUCU</name>
<comment type="similarity">
    <text evidence="3">Belongs to the PMEPA1 family.</text>
</comment>
<evidence type="ECO:0000256" key="6">
    <source>
        <dbReference type="ARBA" id="ARBA00022753"/>
    </source>
</evidence>
<proteinExistence type="inferred from homology"/>